<protein>
    <submittedName>
        <fullName evidence="2">Uncharacterized protein</fullName>
    </submittedName>
</protein>
<name>A0A0Q5UFC3_DROER</name>
<dbReference type="KEGG" id="der:26526976"/>
<organism evidence="2 3">
    <name type="scientific">Drosophila erecta</name>
    <name type="common">Fruit fly</name>
    <dbReference type="NCBI Taxonomy" id="7220"/>
    <lineage>
        <taxon>Eukaryota</taxon>
        <taxon>Metazoa</taxon>
        <taxon>Ecdysozoa</taxon>
        <taxon>Arthropoda</taxon>
        <taxon>Hexapoda</taxon>
        <taxon>Insecta</taxon>
        <taxon>Pterygota</taxon>
        <taxon>Neoptera</taxon>
        <taxon>Endopterygota</taxon>
        <taxon>Diptera</taxon>
        <taxon>Brachycera</taxon>
        <taxon>Muscomorpha</taxon>
        <taxon>Ephydroidea</taxon>
        <taxon>Drosophilidae</taxon>
        <taxon>Drosophila</taxon>
        <taxon>Sophophora</taxon>
    </lineage>
</organism>
<evidence type="ECO:0000313" key="3">
    <source>
        <dbReference type="Proteomes" id="UP000008711"/>
    </source>
</evidence>
<proteinExistence type="predicted"/>
<reference evidence="2 3" key="2">
    <citation type="journal article" date="2008" name="Bioinformatics">
        <title>Assembly reconciliation.</title>
        <authorList>
            <person name="Zimin A.V."/>
            <person name="Smith D.R."/>
            <person name="Sutton G."/>
            <person name="Yorke J.A."/>
        </authorList>
    </citation>
    <scope>NUCLEOTIDE SEQUENCE [LARGE SCALE GENOMIC DNA]</scope>
    <source>
        <strain evidence="2 3">TSC#14021-0224.01</strain>
    </source>
</reference>
<dbReference type="Proteomes" id="UP000008711">
    <property type="component" value="Unassembled WGS sequence"/>
</dbReference>
<dbReference type="EMBL" id="CH954178">
    <property type="protein sequence ID" value="KQS43921.1"/>
    <property type="molecule type" value="Genomic_DNA"/>
</dbReference>
<sequence>MTNIVSVSTNENSSVGQISGANKSTMSPTEISIEQLPNLASNWSTFLRDITNDRRLRAERINRQSENVIQFINRFPLLESS</sequence>
<accession>A0A0Q5UFC3</accession>
<evidence type="ECO:0000256" key="1">
    <source>
        <dbReference type="SAM" id="MobiDB-lite"/>
    </source>
</evidence>
<feature type="region of interest" description="Disordered" evidence="1">
    <location>
        <begin position="1"/>
        <end position="26"/>
    </location>
</feature>
<reference evidence="2 3" key="1">
    <citation type="journal article" date="2007" name="Nature">
        <title>Evolution of genes and genomes on the Drosophila phylogeny.</title>
        <authorList>
            <consortium name="Drosophila 12 Genomes Consortium"/>
            <person name="Clark A.G."/>
            <person name="Eisen M.B."/>
            <person name="Smith D.R."/>
            <person name="Bergman C.M."/>
            <person name="Oliver B."/>
            <person name="Markow T.A."/>
            <person name="Kaufman T.C."/>
            <person name="Kellis M."/>
            <person name="Gelbart W."/>
            <person name="Iyer V.N."/>
            <person name="Pollard D.A."/>
            <person name="Sackton T.B."/>
            <person name="Larracuente A.M."/>
            <person name="Singh N.D."/>
            <person name="Abad J.P."/>
            <person name="Abt D.N."/>
            <person name="Adryan B."/>
            <person name="Aguade M."/>
            <person name="Akashi H."/>
            <person name="Anderson W.W."/>
            <person name="Aquadro C.F."/>
            <person name="Ardell D.H."/>
            <person name="Arguello R."/>
            <person name="Artieri C.G."/>
            <person name="Barbash D.A."/>
            <person name="Barker D."/>
            <person name="Barsanti P."/>
            <person name="Batterham P."/>
            <person name="Batzoglou S."/>
            <person name="Begun D."/>
            <person name="Bhutkar A."/>
            <person name="Blanco E."/>
            <person name="Bosak S.A."/>
            <person name="Bradley R.K."/>
            <person name="Brand A.D."/>
            <person name="Brent M.R."/>
            <person name="Brooks A.N."/>
            <person name="Brown R.H."/>
            <person name="Butlin R.K."/>
            <person name="Caggese C."/>
            <person name="Calvi B.R."/>
            <person name="Bernardo de Carvalho A."/>
            <person name="Caspi A."/>
            <person name="Castrezana S."/>
            <person name="Celniker S.E."/>
            <person name="Chang J.L."/>
            <person name="Chapple C."/>
            <person name="Chatterji S."/>
            <person name="Chinwalla A."/>
            <person name="Civetta A."/>
            <person name="Clifton S.W."/>
            <person name="Comeron J.M."/>
            <person name="Costello J.C."/>
            <person name="Coyne J.A."/>
            <person name="Daub J."/>
            <person name="David R.G."/>
            <person name="Delcher A.L."/>
            <person name="Delehaunty K."/>
            <person name="Do C.B."/>
            <person name="Ebling H."/>
            <person name="Edwards K."/>
            <person name="Eickbush T."/>
            <person name="Evans J.D."/>
            <person name="Filipski A."/>
            <person name="Findeiss S."/>
            <person name="Freyhult E."/>
            <person name="Fulton L."/>
            <person name="Fulton R."/>
            <person name="Garcia A.C."/>
            <person name="Gardiner A."/>
            <person name="Garfield D.A."/>
            <person name="Garvin B.E."/>
            <person name="Gibson G."/>
            <person name="Gilbert D."/>
            <person name="Gnerre S."/>
            <person name="Godfrey J."/>
            <person name="Good R."/>
            <person name="Gotea V."/>
            <person name="Gravely B."/>
            <person name="Greenberg A.J."/>
            <person name="Griffiths-Jones S."/>
            <person name="Gross S."/>
            <person name="Guigo R."/>
            <person name="Gustafson E.A."/>
            <person name="Haerty W."/>
            <person name="Hahn M.W."/>
            <person name="Halligan D.L."/>
            <person name="Halpern A.L."/>
            <person name="Halter G.M."/>
            <person name="Han M.V."/>
            <person name="Heger A."/>
            <person name="Hillier L."/>
            <person name="Hinrichs A.S."/>
            <person name="Holmes I."/>
            <person name="Hoskins R.A."/>
            <person name="Hubisz M.J."/>
            <person name="Hultmark D."/>
            <person name="Huntley M.A."/>
            <person name="Jaffe D.B."/>
            <person name="Jagadeeshan S."/>
            <person name="Jeck W.R."/>
            <person name="Johnson J."/>
            <person name="Jones C.D."/>
            <person name="Jordan W.C."/>
            <person name="Karpen G.H."/>
            <person name="Kataoka E."/>
            <person name="Keightley P.D."/>
            <person name="Kheradpour P."/>
            <person name="Kirkness E.F."/>
            <person name="Koerich L.B."/>
            <person name="Kristiansen K."/>
            <person name="Kudrna D."/>
            <person name="Kulathinal R.J."/>
            <person name="Kumar S."/>
            <person name="Kwok R."/>
            <person name="Lander E."/>
            <person name="Langley C.H."/>
            <person name="Lapoint R."/>
            <person name="Lazzaro B.P."/>
            <person name="Lee S.J."/>
            <person name="Levesque L."/>
            <person name="Li R."/>
            <person name="Lin C.F."/>
            <person name="Lin M.F."/>
            <person name="Lindblad-Toh K."/>
            <person name="Llopart A."/>
            <person name="Long M."/>
            <person name="Low L."/>
            <person name="Lozovsky E."/>
            <person name="Lu J."/>
            <person name="Luo M."/>
            <person name="Machado C.A."/>
            <person name="Makalowski W."/>
            <person name="Marzo M."/>
            <person name="Matsuda M."/>
            <person name="Matzkin L."/>
            <person name="McAllister B."/>
            <person name="McBride C.S."/>
            <person name="McKernan B."/>
            <person name="McKernan K."/>
            <person name="Mendez-Lago M."/>
            <person name="Minx P."/>
            <person name="Mollenhauer M.U."/>
            <person name="Montooth K."/>
            <person name="Mount S.M."/>
            <person name="Mu X."/>
            <person name="Myers E."/>
            <person name="Negre B."/>
            <person name="Newfeld S."/>
            <person name="Nielsen R."/>
            <person name="Noor M.A."/>
            <person name="O'Grady P."/>
            <person name="Pachter L."/>
            <person name="Papaceit M."/>
            <person name="Parisi M.J."/>
            <person name="Parisi M."/>
            <person name="Parts L."/>
            <person name="Pedersen J.S."/>
            <person name="Pesole G."/>
            <person name="Phillippy A.M."/>
            <person name="Ponting C.P."/>
            <person name="Pop M."/>
            <person name="Porcelli D."/>
            <person name="Powell J.R."/>
            <person name="Prohaska S."/>
            <person name="Pruitt K."/>
            <person name="Puig M."/>
            <person name="Quesneville H."/>
            <person name="Ram K.R."/>
            <person name="Rand D."/>
            <person name="Rasmussen M.D."/>
            <person name="Reed L.K."/>
            <person name="Reenan R."/>
            <person name="Reily A."/>
            <person name="Remington K.A."/>
            <person name="Rieger T.T."/>
            <person name="Ritchie M.G."/>
            <person name="Robin C."/>
            <person name="Rogers Y.H."/>
            <person name="Rohde C."/>
            <person name="Rozas J."/>
            <person name="Rubenfield M.J."/>
            <person name="Ruiz A."/>
            <person name="Russo S."/>
            <person name="Salzberg S.L."/>
            <person name="Sanchez-Gracia A."/>
            <person name="Saranga D.J."/>
            <person name="Sato H."/>
            <person name="Schaeffer S.W."/>
            <person name="Schatz M.C."/>
            <person name="Schlenke T."/>
            <person name="Schwartz R."/>
            <person name="Segarra C."/>
            <person name="Singh R.S."/>
            <person name="Sirot L."/>
            <person name="Sirota M."/>
            <person name="Sisneros N.B."/>
            <person name="Smith C.D."/>
            <person name="Smith T.F."/>
            <person name="Spieth J."/>
            <person name="Stage D.E."/>
            <person name="Stark A."/>
            <person name="Stephan W."/>
            <person name="Strausberg R.L."/>
            <person name="Strempel S."/>
            <person name="Sturgill D."/>
            <person name="Sutton G."/>
            <person name="Sutton G.G."/>
            <person name="Tao W."/>
            <person name="Teichmann S."/>
            <person name="Tobari Y.N."/>
            <person name="Tomimura Y."/>
            <person name="Tsolas J.M."/>
            <person name="Valente V.L."/>
            <person name="Venter E."/>
            <person name="Venter J.C."/>
            <person name="Vicario S."/>
            <person name="Vieira F.G."/>
            <person name="Vilella A.J."/>
            <person name="Villasante A."/>
            <person name="Walenz B."/>
            <person name="Wang J."/>
            <person name="Wasserman M."/>
            <person name="Watts T."/>
            <person name="Wilson D."/>
            <person name="Wilson R.K."/>
            <person name="Wing R.A."/>
            <person name="Wolfner M.F."/>
            <person name="Wong A."/>
            <person name="Wong G.K."/>
            <person name="Wu C.I."/>
            <person name="Wu G."/>
            <person name="Yamamoto D."/>
            <person name="Yang H.P."/>
            <person name="Yang S.P."/>
            <person name="Yorke J.A."/>
            <person name="Yoshida K."/>
            <person name="Zdobnov E."/>
            <person name="Zhang P."/>
            <person name="Zhang Y."/>
            <person name="Zimin A.V."/>
            <person name="Baldwin J."/>
            <person name="Abdouelleil A."/>
            <person name="Abdulkadir J."/>
            <person name="Abebe A."/>
            <person name="Abera B."/>
            <person name="Abreu J."/>
            <person name="Acer S.C."/>
            <person name="Aftuck L."/>
            <person name="Alexander A."/>
            <person name="An P."/>
            <person name="Anderson E."/>
            <person name="Anderson S."/>
            <person name="Arachi H."/>
            <person name="Azer M."/>
            <person name="Bachantsang P."/>
            <person name="Barry A."/>
            <person name="Bayul T."/>
            <person name="Berlin A."/>
            <person name="Bessette D."/>
            <person name="Bloom T."/>
            <person name="Blye J."/>
            <person name="Boguslavskiy L."/>
            <person name="Bonnet C."/>
            <person name="Boukhgalter B."/>
            <person name="Bourzgui I."/>
            <person name="Brown A."/>
            <person name="Cahill P."/>
            <person name="Channer S."/>
            <person name="Cheshatsang Y."/>
            <person name="Chuda L."/>
            <person name="Citroen M."/>
            <person name="Collymore A."/>
            <person name="Cooke P."/>
            <person name="Costello M."/>
            <person name="D'Aco K."/>
            <person name="Daza R."/>
            <person name="De Haan G."/>
            <person name="DeGray S."/>
            <person name="DeMaso C."/>
            <person name="Dhargay N."/>
            <person name="Dooley K."/>
            <person name="Dooley E."/>
            <person name="Doricent M."/>
            <person name="Dorje P."/>
            <person name="Dorjee K."/>
            <person name="Dupes A."/>
            <person name="Elong R."/>
            <person name="Falk J."/>
            <person name="Farina A."/>
            <person name="Faro S."/>
            <person name="Ferguson D."/>
            <person name="Fisher S."/>
            <person name="Foley C.D."/>
            <person name="Franke A."/>
            <person name="Friedrich D."/>
            <person name="Gadbois L."/>
            <person name="Gearin G."/>
            <person name="Gearin C.R."/>
            <person name="Giannoukos G."/>
            <person name="Goode T."/>
            <person name="Graham J."/>
            <person name="Grandbois E."/>
            <person name="Grewal S."/>
            <person name="Gyaltsen K."/>
            <person name="Hafez N."/>
            <person name="Hagos B."/>
            <person name="Hall J."/>
            <person name="Henson C."/>
            <person name="Hollinger A."/>
            <person name="Honan T."/>
            <person name="Huard M.D."/>
            <person name="Hughes L."/>
            <person name="Hurhula B."/>
            <person name="Husby M.E."/>
            <person name="Kamat A."/>
            <person name="Kanga B."/>
            <person name="Kashin S."/>
            <person name="Khazanovich D."/>
            <person name="Kisner P."/>
            <person name="Lance K."/>
            <person name="Lara M."/>
            <person name="Lee W."/>
            <person name="Lennon N."/>
            <person name="Letendre F."/>
            <person name="LeVine R."/>
            <person name="Lipovsky A."/>
            <person name="Liu X."/>
            <person name="Liu J."/>
            <person name="Liu S."/>
            <person name="Lokyitsang T."/>
            <person name="Lokyitsang Y."/>
            <person name="Lubonja R."/>
            <person name="Lui A."/>
            <person name="MacDonald P."/>
            <person name="Magnisalis V."/>
            <person name="Maru K."/>
            <person name="Matthews C."/>
            <person name="McCusker W."/>
            <person name="McDonough S."/>
            <person name="Mehta T."/>
            <person name="Meldrim J."/>
            <person name="Meneus L."/>
            <person name="Mihai O."/>
            <person name="Mihalev A."/>
            <person name="Mihova T."/>
            <person name="Mittelman R."/>
            <person name="Mlenga V."/>
            <person name="Montmayeur A."/>
            <person name="Mulrain L."/>
            <person name="Navidi A."/>
            <person name="Naylor J."/>
            <person name="Negash T."/>
            <person name="Nguyen T."/>
            <person name="Nguyen N."/>
            <person name="Nicol R."/>
            <person name="Norbu C."/>
            <person name="Norbu N."/>
            <person name="Novod N."/>
            <person name="O'Neill B."/>
            <person name="Osman S."/>
            <person name="Markiewicz E."/>
            <person name="Oyono O.L."/>
            <person name="Patti C."/>
            <person name="Phunkhang P."/>
            <person name="Pierre F."/>
            <person name="Priest M."/>
            <person name="Raghuraman S."/>
            <person name="Rege F."/>
            <person name="Reyes R."/>
            <person name="Rise C."/>
            <person name="Rogov P."/>
            <person name="Ross K."/>
            <person name="Ryan E."/>
            <person name="Settipalli S."/>
            <person name="Shea T."/>
            <person name="Sherpa N."/>
            <person name="Shi L."/>
            <person name="Shih D."/>
            <person name="Sparrow T."/>
            <person name="Spaulding J."/>
            <person name="Stalker J."/>
            <person name="Stange-Thomann N."/>
            <person name="Stavropoulos S."/>
            <person name="Stone C."/>
            <person name="Strader C."/>
            <person name="Tesfaye S."/>
            <person name="Thomson T."/>
            <person name="Thoulutsang Y."/>
            <person name="Thoulutsang D."/>
            <person name="Topham K."/>
            <person name="Topping I."/>
            <person name="Tsamla T."/>
            <person name="Vassiliev H."/>
            <person name="Vo A."/>
            <person name="Wangchuk T."/>
            <person name="Wangdi T."/>
            <person name="Weiand M."/>
            <person name="Wilkinson J."/>
            <person name="Wilson A."/>
            <person name="Yadav S."/>
            <person name="Young G."/>
            <person name="Yu Q."/>
            <person name="Zembek L."/>
            <person name="Zhong D."/>
            <person name="Zimmer A."/>
            <person name="Zwirko Z."/>
            <person name="Jaffe D.B."/>
            <person name="Alvarez P."/>
            <person name="Brockman W."/>
            <person name="Butler J."/>
            <person name="Chin C."/>
            <person name="Gnerre S."/>
            <person name="Grabherr M."/>
            <person name="Kleber M."/>
            <person name="Mauceli E."/>
            <person name="MacCallum I."/>
        </authorList>
    </citation>
    <scope>NUCLEOTIDE SEQUENCE [LARGE SCALE GENOMIC DNA]</scope>
    <source>
        <strain evidence="2 3">TSC#14021-0224.01</strain>
    </source>
</reference>
<evidence type="ECO:0000313" key="2">
    <source>
        <dbReference type="EMBL" id="KQS43921.1"/>
    </source>
</evidence>
<dbReference type="OrthoDB" id="7936637at2759"/>
<keyword evidence="3" id="KW-1185">Reference proteome</keyword>
<gene>
    <name evidence="2" type="primary">Dere\GG27152</name>
    <name evidence="2" type="synonym">GG27152</name>
    <name evidence="2" type="ORF">Dere_GG27152</name>
</gene>
<dbReference type="AlphaFoldDB" id="A0A0Q5UFC3"/>